<reference evidence="3 4" key="1">
    <citation type="journal article" date="2015" name="Plant Cell">
        <title>Oil accumulation by the oleaginous diatom Fistulifera solaris as revealed by the genome and transcriptome.</title>
        <authorList>
            <person name="Tanaka T."/>
            <person name="Maeda Y."/>
            <person name="Veluchamy A."/>
            <person name="Tanaka M."/>
            <person name="Abida H."/>
            <person name="Marechal E."/>
            <person name="Bowler C."/>
            <person name="Muto M."/>
            <person name="Sunaga Y."/>
            <person name="Tanaka M."/>
            <person name="Yoshino T."/>
            <person name="Taniguchi T."/>
            <person name="Fukuda Y."/>
            <person name="Nemoto M."/>
            <person name="Matsumoto M."/>
            <person name="Wong P.S."/>
            <person name="Aburatani S."/>
            <person name="Fujibuchi W."/>
        </authorList>
    </citation>
    <scope>NUCLEOTIDE SEQUENCE [LARGE SCALE GENOMIC DNA]</scope>
    <source>
        <strain evidence="3 4">JPCC DA0580</strain>
    </source>
</reference>
<dbReference type="SUPFAM" id="SSF48452">
    <property type="entry name" value="TPR-like"/>
    <property type="match status" value="1"/>
</dbReference>
<dbReference type="EMBL" id="BDSP01000206">
    <property type="protein sequence ID" value="GAX24128.1"/>
    <property type="molecule type" value="Genomic_DNA"/>
</dbReference>
<dbReference type="SUPFAM" id="SSF48371">
    <property type="entry name" value="ARM repeat"/>
    <property type="match status" value="1"/>
</dbReference>
<evidence type="ECO:0000256" key="2">
    <source>
        <dbReference type="ARBA" id="ARBA00022490"/>
    </source>
</evidence>
<comment type="caution">
    <text evidence="3">The sequence shown here is derived from an EMBL/GenBank/DDBJ whole genome shotgun (WGS) entry which is preliminary data.</text>
</comment>
<dbReference type="PANTHER" id="PTHR45994:SF1">
    <property type="entry name" value="FI21225P1"/>
    <property type="match status" value="1"/>
</dbReference>
<dbReference type="GO" id="GO:0051879">
    <property type="term" value="F:Hsp90 protein binding"/>
    <property type="evidence" value="ECO:0007669"/>
    <property type="project" value="TreeGrafter"/>
</dbReference>
<dbReference type="Proteomes" id="UP000198406">
    <property type="component" value="Unassembled WGS sequence"/>
</dbReference>
<gene>
    <name evidence="3" type="ORF">FisN_9Hh381</name>
</gene>
<dbReference type="AlphaFoldDB" id="A0A1Z5KDU1"/>
<dbReference type="SMART" id="SM00028">
    <property type="entry name" value="TPR"/>
    <property type="match status" value="2"/>
</dbReference>
<dbReference type="OrthoDB" id="199930at2759"/>
<organism evidence="3 4">
    <name type="scientific">Fistulifera solaris</name>
    <name type="common">Oleaginous diatom</name>
    <dbReference type="NCBI Taxonomy" id="1519565"/>
    <lineage>
        <taxon>Eukaryota</taxon>
        <taxon>Sar</taxon>
        <taxon>Stramenopiles</taxon>
        <taxon>Ochrophyta</taxon>
        <taxon>Bacillariophyta</taxon>
        <taxon>Bacillariophyceae</taxon>
        <taxon>Bacillariophycidae</taxon>
        <taxon>Naviculales</taxon>
        <taxon>Naviculaceae</taxon>
        <taxon>Fistulifera</taxon>
    </lineage>
</organism>
<dbReference type="InterPro" id="IPR016024">
    <property type="entry name" value="ARM-type_fold"/>
</dbReference>
<dbReference type="Gene3D" id="1.25.10.10">
    <property type="entry name" value="Leucine-rich Repeat Variant"/>
    <property type="match status" value="1"/>
</dbReference>
<keyword evidence="4" id="KW-1185">Reference proteome</keyword>
<protein>
    <recommendedName>
        <fullName evidence="5">Protein unc-45 homolog B</fullName>
    </recommendedName>
</protein>
<keyword evidence="2" id="KW-0963">Cytoplasm</keyword>
<dbReference type="Gene3D" id="1.25.40.10">
    <property type="entry name" value="Tetratricopeptide repeat domain"/>
    <property type="match status" value="1"/>
</dbReference>
<evidence type="ECO:0000256" key="1">
    <source>
        <dbReference type="ARBA" id="ARBA00004496"/>
    </source>
</evidence>
<dbReference type="GO" id="GO:0005737">
    <property type="term" value="C:cytoplasm"/>
    <property type="evidence" value="ECO:0007669"/>
    <property type="project" value="UniProtKB-SubCell"/>
</dbReference>
<name>A0A1Z5KDU1_FISSO</name>
<proteinExistence type="predicted"/>
<evidence type="ECO:0000313" key="3">
    <source>
        <dbReference type="EMBL" id="GAX24128.1"/>
    </source>
</evidence>
<dbReference type="InterPro" id="IPR011990">
    <property type="entry name" value="TPR-like_helical_dom_sf"/>
</dbReference>
<accession>A0A1Z5KDU1</accession>
<sequence length="1090" mass="122259">MPSDQSYIEQAEQAKTTGNAHFQSKDWSSAIASYGQGLVALDRCVGGLPKDAFTIQATLLSNRAMCCLNVMQYQNCIDDCTKAFRITEENPQADLPTSLLCKLWFRRAKALWMTFTIQSATQDQQKDSSDDSKKHDLLQDAAKDLLRLLQYESTNKQAQDLLQTIRMIHKTQNANQNNSPVAKIMKELQQRPSQKEATVLFQKLLALLNDDLVHVSMELPFDVFRQLDYDSHGVILVLSRAAQYPAFCQKHFREADAQEWLKARVQEAAAAQQTDVMISCLALWSRICLHVDRDDEANRVVLKDSYVQRDLLEQSCRAVLESLESNKSDETHELIVRAVLDVLSIWTCGTERYVWIRSSLDHHTDPTLPNLQPDTRSMTAQELAVHRKHEMERKTRDQAWAYERSRQLLNVNSPLRQMLFRECCEPAAFPLRRELIVVVGRWIRAVEAVETENTQQILAPLLESPKNQAITEVVEDEKVDDTYSFSTQDLHLAMQHALLTAAILMVNIKELSAWALSTWQAMDVEIPAMIRSEHVAAMHCASEVLSGASTIETARGQIAQWVDGGTMTILMQSPYREIKGGAAACIAKLGLSDKETGDFERMGLLVAACDLLEDIPDERTKAEEKSGNDKKKSLTALTTAASPTTATMERGIEMISYLVAHTDMKEELAAGFQSSGASRPALERLVQLCDQLASNNKNVNTTNTTSAFAMANLFQLVCVTQVQMRKEAFEGKEVTMEQYDELQKMGKTEEEKDLLEMQKDTDTPEACRERIRKCASAQVPRALVGLSESSLTSEATMEQIVTTWMRMADEASVRGLLIQQGVLSRCIALDKTNDQPSPTLINTLRKARHVIAKLLITTNPSLLTAAQRLGSIKPLLTLVRDIHAKDLQQFEALLSLTNLASSGQDAQNRVVSEKGLAALHYAQFSDHTMVQRAATEALCNLVPHEKMLEHLQENANLWLALAADYEDPEKYECARAAAGCLAMATQEDFSVDKLNPSIVELEHFEQHMESILESGRLEIMYRGLALLLNLTLTLPSIEKLSRLIVFCQAFCDNFHSQSEDELDFPPEEKSLLPVAVEIAQKIVRSAEKRE</sequence>
<evidence type="ECO:0000313" key="4">
    <source>
        <dbReference type="Proteomes" id="UP000198406"/>
    </source>
</evidence>
<dbReference type="PANTHER" id="PTHR45994">
    <property type="entry name" value="FI21225P1"/>
    <property type="match status" value="1"/>
</dbReference>
<dbReference type="InParanoid" id="A0A1Z5KDU1"/>
<dbReference type="InterPro" id="IPR011989">
    <property type="entry name" value="ARM-like"/>
</dbReference>
<comment type="subcellular location">
    <subcellularLocation>
        <location evidence="1">Cytoplasm</location>
    </subcellularLocation>
</comment>
<dbReference type="InterPro" id="IPR019734">
    <property type="entry name" value="TPR_rpt"/>
</dbReference>
<evidence type="ECO:0008006" key="5">
    <source>
        <dbReference type="Google" id="ProtNLM"/>
    </source>
</evidence>